<proteinExistence type="predicted"/>
<organism evidence="4">
    <name type="scientific">marine sediment metagenome</name>
    <dbReference type="NCBI Taxonomy" id="412755"/>
    <lineage>
        <taxon>unclassified sequences</taxon>
        <taxon>metagenomes</taxon>
        <taxon>ecological metagenomes</taxon>
    </lineage>
</organism>
<reference evidence="4" key="1">
    <citation type="journal article" date="2014" name="Front. Microbiol.">
        <title>High frequency of phylogenetically diverse reductive dehalogenase-homologous genes in deep subseafloor sedimentary metagenomes.</title>
        <authorList>
            <person name="Kawai M."/>
            <person name="Futagami T."/>
            <person name="Toyoda A."/>
            <person name="Takaki Y."/>
            <person name="Nishi S."/>
            <person name="Hori S."/>
            <person name="Arai W."/>
            <person name="Tsubouchi T."/>
            <person name="Morono Y."/>
            <person name="Uchiyama I."/>
            <person name="Ito T."/>
            <person name="Fujiyama A."/>
            <person name="Inagaki F."/>
            <person name="Takami H."/>
        </authorList>
    </citation>
    <scope>NUCLEOTIDE SEQUENCE</scope>
    <source>
        <strain evidence="4">Expedition CK06-06</strain>
    </source>
</reference>
<evidence type="ECO:0000259" key="3">
    <source>
        <dbReference type="Pfam" id="PF00005"/>
    </source>
</evidence>
<protein>
    <recommendedName>
        <fullName evidence="3">ABC transporter domain-containing protein</fullName>
    </recommendedName>
</protein>
<gene>
    <name evidence="4" type="ORF">S01H4_09711</name>
</gene>
<comment type="caution">
    <text evidence="4">The sequence shown here is derived from an EMBL/GenBank/DDBJ whole genome shotgun (WGS) entry which is preliminary data.</text>
</comment>
<keyword evidence="2" id="KW-0067">ATP-binding</keyword>
<keyword evidence="1" id="KW-0547">Nucleotide-binding</keyword>
<dbReference type="PANTHER" id="PTHR43790:SF8">
    <property type="entry name" value="SUGAR ABC TRANSPORTER ATP-BINDING PROTEIN"/>
    <property type="match status" value="1"/>
</dbReference>
<feature type="domain" description="ABC transporter" evidence="3">
    <location>
        <begin position="24"/>
        <end position="101"/>
    </location>
</feature>
<accession>X0YQ92</accession>
<sequence length="143" mass="15931">MVDNNEYILECIGLKKYFGGVCALDNVDLRLRRCEILGIVGDNGAGKSTLIKIISGVLKKDGGEIYFEGKKVSINNPKDAMGLEIETVYQDLNLVDIQNASFNIFLGRELTYGGLLEYIRIPNDRKMLRNSLGLMDKLKINLG</sequence>
<evidence type="ECO:0000256" key="1">
    <source>
        <dbReference type="ARBA" id="ARBA00022741"/>
    </source>
</evidence>
<dbReference type="AlphaFoldDB" id="X0YQ92"/>
<dbReference type="Pfam" id="PF00005">
    <property type="entry name" value="ABC_tran"/>
    <property type="match status" value="1"/>
</dbReference>
<dbReference type="GO" id="GO:0016887">
    <property type="term" value="F:ATP hydrolysis activity"/>
    <property type="evidence" value="ECO:0007669"/>
    <property type="project" value="InterPro"/>
</dbReference>
<dbReference type="InterPro" id="IPR003439">
    <property type="entry name" value="ABC_transporter-like_ATP-bd"/>
</dbReference>
<dbReference type="Gene3D" id="3.40.50.300">
    <property type="entry name" value="P-loop containing nucleotide triphosphate hydrolases"/>
    <property type="match status" value="1"/>
</dbReference>
<dbReference type="SUPFAM" id="SSF52540">
    <property type="entry name" value="P-loop containing nucleoside triphosphate hydrolases"/>
    <property type="match status" value="1"/>
</dbReference>
<dbReference type="InterPro" id="IPR050107">
    <property type="entry name" value="ABC_carbohydrate_import_ATPase"/>
</dbReference>
<feature type="non-terminal residue" evidence="4">
    <location>
        <position position="143"/>
    </location>
</feature>
<dbReference type="PANTHER" id="PTHR43790">
    <property type="entry name" value="CARBOHYDRATE TRANSPORT ATP-BINDING PROTEIN MG119-RELATED"/>
    <property type="match status" value="1"/>
</dbReference>
<dbReference type="EMBL" id="BART01003566">
    <property type="protein sequence ID" value="GAG58410.1"/>
    <property type="molecule type" value="Genomic_DNA"/>
</dbReference>
<evidence type="ECO:0000256" key="2">
    <source>
        <dbReference type="ARBA" id="ARBA00022840"/>
    </source>
</evidence>
<dbReference type="GO" id="GO:0005524">
    <property type="term" value="F:ATP binding"/>
    <property type="evidence" value="ECO:0007669"/>
    <property type="project" value="UniProtKB-KW"/>
</dbReference>
<dbReference type="InterPro" id="IPR027417">
    <property type="entry name" value="P-loop_NTPase"/>
</dbReference>
<evidence type="ECO:0000313" key="4">
    <source>
        <dbReference type="EMBL" id="GAG58410.1"/>
    </source>
</evidence>
<name>X0YQ92_9ZZZZ</name>